<dbReference type="AlphaFoldDB" id="Q0EZJ9"/>
<protein>
    <recommendedName>
        <fullName evidence="3">PilZ domain-containing protein</fullName>
    </recommendedName>
</protein>
<gene>
    <name evidence="1" type="ORF">SPV1_14014</name>
</gene>
<proteinExistence type="predicted"/>
<evidence type="ECO:0008006" key="3">
    <source>
        <dbReference type="Google" id="ProtNLM"/>
    </source>
</evidence>
<sequence length="190" mass="21469">MPEPKAEHGRQDFRIDDVIPVSDKKLTNEQFELCRTKVGVRSRQNSMLQQMVGRDIFAGDEHAGLSAEVAVALESLDAKLNYLIGVNMLNDASHSEMQERPVNLSVTGISYVSDCSYQAGDYVAVSLMLPSFPPTIMELVGTVVRASRLADGQMKIAIRFYYRCDDEGDTISKYVYKRHREMIRTENRNE</sequence>
<dbReference type="OrthoDB" id="5295238at2"/>
<dbReference type="Proteomes" id="UP000005297">
    <property type="component" value="Unassembled WGS sequence"/>
</dbReference>
<dbReference type="EMBL" id="AATS01000006">
    <property type="protein sequence ID" value="EAU54705.1"/>
    <property type="molecule type" value="Genomic_DNA"/>
</dbReference>
<reference evidence="1 2" key="1">
    <citation type="submission" date="2006-09" db="EMBL/GenBank/DDBJ databases">
        <authorList>
            <person name="Emerson D."/>
            <person name="Ferriera S."/>
            <person name="Johnson J."/>
            <person name="Kravitz S."/>
            <person name="Halpern A."/>
            <person name="Remington K."/>
            <person name="Beeson K."/>
            <person name="Tran B."/>
            <person name="Rogers Y.-H."/>
            <person name="Friedman R."/>
            <person name="Venter J.C."/>
        </authorList>
    </citation>
    <scope>NUCLEOTIDE SEQUENCE [LARGE SCALE GENOMIC DNA]</scope>
    <source>
        <strain evidence="1 2">PV-1</strain>
    </source>
</reference>
<dbReference type="STRING" id="314344.AL013_11850"/>
<dbReference type="InParanoid" id="Q0EZJ9"/>
<comment type="caution">
    <text evidence="1">The sequence shown here is derived from an EMBL/GenBank/DDBJ whole genome shotgun (WGS) entry which is preliminary data.</text>
</comment>
<organism evidence="1 2">
    <name type="scientific">Mariprofundus ferrooxydans PV-1</name>
    <dbReference type="NCBI Taxonomy" id="314345"/>
    <lineage>
        <taxon>Bacteria</taxon>
        <taxon>Pseudomonadati</taxon>
        <taxon>Pseudomonadota</taxon>
        <taxon>Candidatius Mariprofundia</taxon>
        <taxon>Mariprofundales</taxon>
        <taxon>Mariprofundaceae</taxon>
        <taxon>Mariprofundus</taxon>
    </lineage>
</organism>
<evidence type="ECO:0000313" key="1">
    <source>
        <dbReference type="EMBL" id="EAU54705.1"/>
    </source>
</evidence>
<name>Q0EZJ9_9PROT</name>
<accession>Q0EZJ9</accession>
<dbReference type="HOGENOM" id="CLU_1426452_0_0_0"/>
<dbReference type="RefSeq" id="WP_009850315.1">
    <property type="nucleotide sequence ID" value="NZ_DS022294.1"/>
</dbReference>
<evidence type="ECO:0000313" key="2">
    <source>
        <dbReference type="Proteomes" id="UP000005297"/>
    </source>
</evidence>
<keyword evidence="2" id="KW-1185">Reference proteome</keyword>